<geneLocation type="plasmid" evidence="3 4">
    <name>unnamed1</name>
</geneLocation>
<sequence>MPPAPLGGAGEEAAGAGRDRALAGGRRLVAARRRYPPALLQGAPGRCWRGRRGGGGPRLRPLGPQSRVLVPGAGTRLTRSGRPRGGSRLGFAHLHVRSGFSYGLGTATPKELVEASSRMGYGALAITDRDGLYGVPRFLRASGEHGLSPMVGVEVGVRLEERGHGEAEHRGHVVLLAASDRGYRSLSRLLTGYLLPRKGAPWPSAAERRNPSCGLGALLEHVGSAGGELVCLTGAVPFGLVPSLVLSRDPALRARAAEVLSGLAEAFGRGNVYVELSDDGTEGSRRRMRVVEHLAARCGLPTVAAGEVTYLGPRDHRLSEALAAARALSPSRRPATGPRTGFICVPPRRWRACSPTGPRPSGTPWRSRRGARGRWVSSAASAAASWSRAPVSLGGAPRRTALWPAWRSPARGGCTLRRSGGGRMRFPPRPR</sequence>
<evidence type="ECO:0000313" key="3">
    <source>
        <dbReference type="EMBL" id="QIN81111.1"/>
    </source>
</evidence>
<dbReference type="InterPro" id="IPR004013">
    <property type="entry name" value="PHP_dom"/>
</dbReference>
<dbReference type="PANTHER" id="PTHR32294:SF4">
    <property type="entry name" value="ERROR-PRONE DNA POLYMERASE"/>
    <property type="match status" value="1"/>
</dbReference>
<protein>
    <submittedName>
        <fullName evidence="3">PHP domain-containing protein</fullName>
    </submittedName>
</protein>
<feature type="region of interest" description="Disordered" evidence="1">
    <location>
        <begin position="353"/>
        <end position="373"/>
    </location>
</feature>
<dbReference type="Pfam" id="PF02811">
    <property type="entry name" value="PHP"/>
    <property type="match status" value="1"/>
</dbReference>
<dbReference type="PANTHER" id="PTHR32294">
    <property type="entry name" value="DNA POLYMERASE III SUBUNIT ALPHA"/>
    <property type="match status" value="1"/>
</dbReference>
<dbReference type="InterPro" id="IPR004805">
    <property type="entry name" value="DnaE2/DnaE/PolC"/>
</dbReference>
<feature type="region of interest" description="Disordered" evidence="1">
    <location>
        <begin position="408"/>
        <end position="431"/>
    </location>
</feature>
<proteinExistence type="predicted"/>
<evidence type="ECO:0000313" key="4">
    <source>
        <dbReference type="Proteomes" id="UP000502706"/>
    </source>
</evidence>
<dbReference type="SMART" id="SM00481">
    <property type="entry name" value="POLIIIAc"/>
    <property type="match status" value="1"/>
</dbReference>
<dbReference type="GO" id="GO:0006260">
    <property type="term" value="P:DNA replication"/>
    <property type="evidence" value="ECO:0007669"/>
    <property type="project" value="InterPro"/>
</dbReference>
<dbReference type="AlphaFoldDB" id="A0A6G8Q3Q2"/>
<accession>A0A6G8Q3Q2</accession>
<keyword evidence="3" id="KW-0614">Plasmid</keyword>
<name>A0A6G8Q3Q2_9ACTN</name>
<reference evidence="3 4" key="1">
    <citation type="submission" date="2019-10" db="EMBL/GenBank/DDBJ databases">
        <title>Rubrobacter sp nov SCSIO 52915 isolated from a deep-sea sediment in the South China Sea.</title>
        <authorList>
            <person name="Chen R.W."/>
        </authorList>
    </citation>
    <scope>NUCLEOTIDE SEQUENCE [LARGE SCALE GENOMIC DNA]</scope>
    <source>
        <strain evidence="3 4">SCSIO 52915</strain>
        <plasmid evidence="3 4">unnamed1</plasmid>
    </source>
</reference>
<dbReference type="InterPro" id="IPR003141">
    <property type="entry name" value="Pol/His_phosphatase_N"/>
</dbReference>
<organism evidence="3 4">
    <name type="scientific">Rubrobacter marinus</name>
    <dbReference type="NCBI Taxonomy" id="2653852"/>
    <lineage>
        <taxon>Bacteria</taxon>
        <taxon>Bacillati</taxon>
        <taxon>Actinomycetota</taxon>
        <taxon>Rubrobacteria</taxon>
        <taxon>Rubrobacterales</taxon>
        <taxon>Rubrobacteraceae</taxon>
        <taxon>Rubrobacter</taxon>
    </lineage>
</organism>
<dbReference type="SUPFAM" id="SSF89550">
    <property type="entry name" value="PHP domain-like"/>
    <property type="match status" value="1"/>
</dbReference>
<feature type="domain" description="Polymerase/histidinol phosphatase N-terminal" evidence="2">
    <location>
        <begin position="92"/>
        <end position="159"/>
    </location>
</feature>
<evidence type="ECO:0000256" key="1">
    <source>
        <dbReference type="SAM" id="MobiDB-lite"/>
    </source>
</evidence>
<dbReference type="GO" id="GO:0008408">
    <property type="term" value="F:3'-5' exonuclease activity"/>
    <property type="evidence" value="ECO:0007669"/>
    <property type="project" value="InterPro"/>
</dbReference>
<dbReference type="CDD" id="cd07431">
    <property type="entry name" value="PHP_PolIIIA"/>
    <property type="match status" value="1"/>
</dbReference>
<keyword evidence="4" id="KW-1185">Reference proteome</keyword>
<dbReference type="KEGG" id="rmar:GBA65_22005"/>
<dbReference type="Proteomes" id="UP000502706">
    <property type="component" value="Plasmid unnamed1"/>
</dbReference>
<dbReference type="Gene3D" id="3.20.20.140">
    <property type="entry name" value="Metal-dependent hydrolases"/>
    <property type="match status" value="1"/>
</dbReference>
<evidence type="ECO:0000259" key="2">
    <source>
        <dbReference type="SMART" id="SM00481"/>
    </source>
</evidence>
<dbReference type="EMBL" id="CP045122">
    <property type="protein sequence ID" value="QIN81111.1"/>
    <property type="molecule type" value="Genomic_DNA"/>
</dbReference>
<gene>
    <name evidence="3" type="ORF">GBA65_22005</name>
</gene>
<dbReference type="InterPro" id="IPR016195">
    <property type="entry name" value="Pol/histidinol_Pase-like"/>
</dbReference>